<name>X1DPP9_9ZZZZ</name>
<comment type="caution">
    <text evidence="1">The sequence shown here is derived from an EMBL/GenBank/DDBJ whole genome shotgun (WGS) entry which is preliminary data.</text>
</comment>
<accession>X1DPP9</accession>
<dbReference type="EMBL" id="BART01032370">
    <property type="protein sequence ID" value="GAH10225.1"/>
    <property type="molecule type" value="Genomic_DNA"/>
</dbReference>
<protein>
    <submittedName>
        <fullName evidence="1">Uncharacterized protein</fullName>
    </submittedName>
</protein>
<reference evidence="1" key="1">
    <citation type="journal article" date="2014" name="Front. Microbiol.">
        <title>High frequency of phylogenetically diverse reductive dehalogenase-homologous genes in deep subseafloor sedimentary metagenomes.</title>
        <authorList>
            <person name="Kawai M."/>
            <person name="Futagami T."/>
            <person name="Toyoda A."/>
            <person name="Takaki Y."/>
            <person name="Nishi S."/>
            <person name="Hori S."/>
            <person name="Arai W."/>
            <person name="Tsubouchi T."/>
            <person name="Morono Y."/>
            <person name="Uchiyama I."/>
            <person name="Ito T."/>
            <person name="Fujiyama A."/>
            <person name="Inagaki F."/>
            <person name="Takami H."/>
        </authorList>
    </citation>
    <scope>NUCLEOTIDE SEQUENCE</scope>
    <source>
        <strain evidence="1">Expedition CK06-06</strain>
    </source>
</reference>
<gene>
    <name evidence="1" type="ORF">S01H4_55962</name>
</gene>
<evidence type="ECO:0000313" key="1">
    <source>
        <dbReference type="EMBL" id="GAH10225.1"/>
    </source>
</evidence>
<sequence>FSLSTSIVANTWIAKYDLDGNVLNLISPTHPQSENDLLFDFVEAGQVTTDDDGNIYISGDMFGFFLFGENNPIVANNFRVFVAKLNVNFEWQWAKSLRVDIPQNNTYQPKLTVVNSRNTVVLTNFGFGNIIYYTELDDQEVIDFECSGSGTLDLIISQLKSSDGEWLSSNLIPGTVENVSIDIVSTGDDVYIAGARCINTERTDGVLVNLMI</sequence>
<dbReference type="AlphaFoldDB" id="X1DPP9"/>
<proteinExistence type="predicted"/>
<feature type="non-terminal residue" evidence="1">
    <location>
        <position position="1"/>
    </location>
</feature>
<organism evidence="1">
    <name type="scientific">marine sediment metagenome</name>
    <dbReference type="NCBI Taxonomy" id="412755"/>
    <lineage>
        <taxon>unclassified sequences</taxon>
        <taxon>metagenomes</taxon>
        <taxon>ecological metagenomes</taxon>
    </lineage>
</organism>